<feature type="transmembrane region" description="Helical" evidence="9">
    <location>
        <begin position="109"/>
        <end position="133"/>
    </location>
</feature>
<dbReference type="RefSeq" id="WP_349218856.1">
    <property type="nucleotide sequence ID" value="NZ_JBBMFD010000007.1"/>
</dbReference>
<feature type="transmembrane region" description="Helical" evidence="9">
    <location>
        <begin position="153"/>
        <end position="179"/>
    </location>
</feature>
<dbReference type="Gene3D" id="1.10.1760.20">
    <property type="match status" value="1"/>
</dbReference>
<feature type="transmembrane region" description="Helical" evidence="9">
    <location>
        <begin position="54"/>
        <end position="75"/>
    </location>
</feature>
<evidence type="ECO:0000256" key="6">
    <source>
        <dbReference type="ARBA" id="ARBA00022989"/>
    </source>
</evidence>
<dbReference type="EMBL" id="JBBMFD010000007">
    <property type="protein sequence ID" value="MEQ2440349.1"/>
    <property type="molecule type" value="Genomic_DNA"/>
</dbReference>
<feature type="transmembrane region" description="Helical" evidence="9">
    <location>
        <begin position="12"/>
        <end position="33"/>
    </location>
</feature>
<reference evidence="10 11" key="1">
    <citation type="submission" date="2024-03" db="EMBL/GenBank/DDBJ databases">
        <title>Human intestinal bacterial collection.</title>
        <authorList>
            <person name="Pauvert C."/>
            <person name="Hitch T.C.A."/>
            <person name="Clavel T."/>
        </authorList>
    </citation>
    <scope>NUCLEOTIDE SEQUENCE [LARGE SCALE GENOMIC DNA]</scope>
    <source>
        <strain evidence="10 11">CLA-JM-H44</strain>
    </source>
</reference>
<dbReference type="Proteomes" id="UP001489509">
    <property type="component" value="Unassembled WGS sequence"/>
</dbReference>
<comment type="caution">
    <text evidence="10">The sequence shown here is derived from an EMBL/GenBank/DDBJ whole genome shotgun (WGS) entry which is preliminary data.</text>
</comment>
<keyword evidence="3 8" id="KW-0813">Transport</keyword>
<evidence type="ECO:0000256" key="5">
    <source>
        <dbReference type="ARBA" id="ARBA00022692"/>
    </source>
</evidence>
<comment type="function">
    <text evidence="8">Probably a riboflavin-binding protein that interacts with the energy-coupling factor (ECF) ABC-transporter complex.</text>
</comment>
<keyword evidence="4 8" id="KW-1003">Cell membrane</keyword>
<comment type="subcellular location">
    <subcellularLocation>
        <location evidence="1">Cell membrane</location>
        <topology evidence="1">Multi-pass membrane protein</topology>
    </subcellularLocation>
</comment>
<dbReference type="PIRSF" id="PIRSF037778">
    <property type="entry name" value="UCP037778_transp_RibU"/>
    <property type="match status" value="1"/>
</dbReference>
<dbReference type="Pfam" id="PF12822">
    <property type="entry name" value="ECF_trnsprt"/>
    <property type="match status" value="1"/>
</dbReference>
<name>A0ABV1DZ60_9FIRM</name>
<evidence type="ECO:0000256" key="7">
    <source>
        <dbReference type="ARBA" id="ARBA00023136"/>
    </source>
</evidence>
<dbReference type="InterPro" id="IPR024529">
    <property type="entry name" value="ECF_trnsprt_substrate-spec"/>
</dbReference>
<evidence type="ECO:0000313" key="11">
    <source>
        <dbReference type="Proteomes" id="UP001489509"/>
    </source>
</evidence>
<evidence type="ECO:0000256" key="1">
    <source>
        <dbReference type="ARBA" id="ARBA00004651"/>
    </source>
</evidence>
<evidence type="ECO:0000256" key="4">
    <source>
        <dbReference type="ARBA" id="ARBA00022475"/>
    </source>
</evidence>
<sequence>MQTATKSNVTKISVMAMLCALSVVLVLLIRFPLFPGAPYLVYDMADVPVLIGTIIYGPAAGLCILLVVSTIQAFLLSPDGWVGLVMHFCASGAMVLAAGLFYRWKPKTGWLAVGLVIGCLARTALMVPLNLIFTVHFYGNPYEVVRDALLPFIIPFNLIISSVNSAIAFLITLPLAGYIRQLREGKTR</sequence>
<keyword evidence="5 9" id="KW-0812">Transmembrane</keyword>
<protein>
    <recommendedName>
        <fullName evidence="8">Riboflavin transporter</fullName>
    </recommendedName>
</protein>
<proteinExistence type="inferred from homology"/>
<comment type="similarity">
    <text evidence="2 8">Belongs to the prokaryotic riboflavin transporter (P-RFT) (TC 2.A.87) family.</text>
</comment>
<feature type="transmembrane region" description="Helical" evidence="9">
    <location>
        <begin position="81"/>
        <end position="102"/>
    </location>
</feature>
<keyword evidence="7 8" id="KW-0472">Membrane</keyword>
<keyword evidence="6 9" id="KW-1133">Transmembrane helix</keyword>
<dbReference type="PANTHER" id="PTHR38438:SF1">
    <property type="entry name" value="RIBOFLAVIN TRANSPORTER RIBU"/>
    <property type="match status" value="1"/>
</dbReference>
<keyword evidence="11" id="KW-1185">Reference proteome</keyword>
<evidence type="ECO:0000256" key="9">
    <source>
        <dbReference type="SAM" id="Phobius"/>
    </source>
</evidence>
<evidence type="ECO:0000256" key="2">
    <source>
        <dbReference type="ARBA" id="ARBA00005540"/>
    </source>
</evidence>
<dbReference type="InterPro" id="IPR025720">
    <property type="entry name" value="RibU"/>
</dbReference>
<evidence type="ECO:0000256" key="8">
    <source>
        <dbReference type="PIRNR" id="PIRNR037778"/>
    </source>
</evidence>
<accession>A0ABV1DZ60</accession>
<gene>
    <name evidence="10" type="ORF">WMO26_05845</name>
</gene>
<evidence type="ECO:0000313" key="10">
    <source>
        <dbReference type="EMBL" id="MEQ2440349.1"/>
    </source>
</evidence>
<organism evidence="10 11">
    <name type="scientific">Solibaculum intestinale</name>
    <dbReference type="NCBI Taxonomy" id="3133165"/>
    <lineage>
        <taxon>Bacteria</taxon>
        <taxon>Bacillati</taxon>
        <taxon>Bacillota</taxon>
        <taxon>Clostridia</taxon>
        <taxon>Eubacteriales</taxon>
        <taxon>Oscillospiraceae</taxon>
        <taxon>Solibaculum</taxon>
    </lineage>
</organism>
<evidence type="ECO:0000256" key="3">
    <source>
        <dbReference type="ARBA" id="ARBA00022448"/>
    </source>
</evidence>
<dbReference type="PANTHER" id="PTHR38438">
    <property type="entry name" value="RIBOFLAVIN TRANSPORTER RIBU"/>
    <property type="match status" value="1"/>
</dbReference>